<dbReference type="STRING" id="78915.A0A4P9XNP7"/>
<dbReference type="GO" id="GO:0010945">
    <property type="term" value="F:coenzyme A diphosphatase activity"/>
    <property type="evidence" value="ECO:0007669"/>
    <property type="project" value="InterPro"/>
</dbReference>
<evidence type="ECO:0000256" key="1">
    <source>
        <dbReference type="SAM" id="MobiDB-lite"/>
    </source>
</evidence>
<keyword evidence="3" id="KW-0378">Hydrolase</keyword>
<dbReference type="PROSITE" id="PS51462">
    <property type="entry name" value="NUDIX"/>
    <property type="match status" value="1"/>
</dbReference>
<dbReference type="PANTHER" id="PTHR12992:SF44">
    <property type="entry name" value="NUDIX HYDROLASE DOMAIN-CONTAINING PROTEIN"/>
    <property type="match status" value="1"/>
</dbReference>
<evidence type="ECO:0000313" key="4">
    <source>
        <dbReference type="Proteomes" id="UP000271241"/>
    </source>
</evidence>
<dbReference type="SUPFAM" id="SSF55811">
    <property type="entry name" value="Nudix"/>
    <property type="match status" value="1"/>
</dbReference>
<dbReference type="Proteomes" id="UP000271241">
    <property type="component" value="Unassembled WGS sequence"/>
</dbReference>
<dbReference type="OrthoDB" id="77989at2759"/>
<reference evidence="4" key="1">
    <citation type="journal article" date="2018" name="Nat. Microbiol.">
        <title>Leveraging single-cell genomics to expand the fungal tree of life.</title>
        <authorList>
            <person name="Ahrendt S.R."/>
            <person name="Quandt C.A."/>
            <person name="Ciobanu D."/>
            <person name="Clum A."/>
            <person name="Salamov A."/>
            <person name="Andreopoulos B."/>
            <person name="Cheng J.F."/>
            <person name="Woyke T."/>
            <person name="Pelin A."/>
            <person name="Henrissat B."/>
            <person name="Reynolds N.K."/>
            <person name="Benny G.L."/>
            <person name="Smith M.E."/>
            <person name="James T.Y."/>
            <person name="Grigoriev I.V."/>
        </authorList>
    </citation>
    <scope>NUCLEOTIDE SEQUENCE [LARGE SCALE GENOMIC DNA]</scope>
    <source>
        <strain evidence="4">RSA 1356</strain>
    </source>
</reference>
<dbReference type="InterPro" id="IPR015797">
    <property type="entry name" value="NUDIX_hydrolase-like_dom_sf"/>
</dbReference>
<protein>
    <submittedName>
        <fullName evidence="3">NUDIX hydrolase domain-like protein</fullName>
    </submittedName>
</protein>
<evidence type="ECO:0000313" key="3">
    <source>
        <dbReference type="EMBL" id="RKP07586.1"/>
    </source>
</evidence>
<evidence type="ECO:0000259" key="2">
    <source>
        <dbReference type="PROSITE" id="PS51462"/>
    </source>
</evidence>
<feature type="domain" description="Nudix hydrolase" evidence="2">
    <location>
        <begin position="1"/>
        <end position="108"/>
    </location>
</feature>
<dbReference type="Gene3D" id="3.90.79.10">
    <property type="entry name" value="Nucleoside Triphosphate Pyrophosphohydrolase"/>
    <property type="match status" value="1"/>
</dbReference>
<dbReference type="InterPro" id="IPR000086">
    <property type="entry name" value="NUDIX_hydrolase_dom"/>
</dbReference>
<sequence length="108" mass="12272">WVKTGRTEILYIRRTSNPRDPWSGQIAFPGGKREHGETDRQATERETREEVGLDLCSESFTFIGALDEREVTTRFGRRLILILCPYVYLQLAPQTPQATMSVGEVASL</sequence>
<dbReference type="InterPro" id="IPR045121">
    <property type="entry name" value="CoAse"/>
</dbReference>
<dbReference type="Pfam" id="PF00293">
    <property type="entry name" value="NUDIX"/>
    <property type="match status" value="1"/>
</dbReference>
<keyword evidence="4" id="KW-1185">Reference proteome</keyword>
<feature type="compositionally biased region" description="Basic and acidic residues" evidence="1">
    <location>
        <begin position="31"/>
        <end position="49"/>
    </location>
</feature>
<dbReference type="EMBL" id="KZ992698">
    <property type="protein sequence ID" value="RKP07586.1"/>
    <property type="molecule type" value="Genomic_DNA"/>
</dbReference>
<accession>A0A4P9XNP7</accession>
<organism evidence="3 4">
    <name type="scientific">Thamnocephalis sphaerospora</name>
    <dbReference type="NCBI Taxonomy" id="78915"/>
    <lineage>
        <taxon>Eukaryota</taxon>
        <taxon>Fungi</taxon>
        <taxon>Fungi incertae sedis</taxon>
        <taxon>Zoopagomycota</taxon>
        <taxon>Zoopagomycotina</taxon>
        <taxon>Zoopagomycetes</taxon>
        <taxon>Zoopagales</taxon>
        <taxon>Sigmoideomycetaceae</taxon>
        <taxon>Thamnocephalis</taxon>
    </lineage>
</organism>
<feature type="non-terminal residue" evidence="3">
    <location>
        <position position="108"/>
    </location>
</feature>
<dbReference type="PANTHER" id="PTHR12992">
    <property type="entry name" value="NUDIX HYDROLASE"/>
    <property type="match status" value="1"/>
</dbReference>
<name>A0A4P9XNP7_9FUNG</name>
<feature type="region of interest" description="Disordered" evidence="1">
    <location>
        <begin position="21"/>
        <end position="49"/>
    </location>
</feature>
<feature type="non-terminal residue" evidence="3">
    <location>
        <position position="1"/>
    </location>
</feature>
<dbReference type="AlphaFoldDB" id="A0A4P9XNP7"/>
<gene>
    <name evidence="3" type="ORF">THASP1DRAFT_6154</name>
</gene>
<proteinExistence type="predicted"/>